<feature type="non-terminal residue" evidence="2">
    <location>
        <position position="1"/>
    </location>
</feature>
<name>A0A6J4UCM1_9BACT</name>
<evidence type="ECO:0000313" key="2">
    <source>
        <dbReference type="EMBL" id="CAA9546300.1"/>
    </source>
</evidence>
<gene>
    <name evidence="2" type="ORF">AVDCRST_MAG49-1369</name>
</gene>
<feature type="non-terminal residue" evidence="2">
    <location>
        <position position="108"/>
    </location>
</feature>
<dbReference type="AlphaFoldDB" id="A0A6J4UCM1"/>
<organism evidence="2">
    <name type="scientific">uncultured Thermomicrobiales bacterium</name>
    <dbReference type="NCBI Taxonomy" id="1645740"/>
    <lineage>
        <taxon>Bacteria</taxon>
        <taxon>Pseudomonadati</taxon>
        <taxon>Thermomicrobiota</taxon>
        <taxon>Thermomicrobia</taxon>
        <taxon>Thermomicrobiales</taxon>
        <taxon>environmental samples</taxon>
    </lineage>
</organism>
<sequence>WANGRERRAGPARPLGSRSVGSLRLGRGPVGRGTGQVWSRRADGTIWVIGTARRPIPARTWSGVIWGENGPVEPPRTHDGRHRLAQRRHVSLDHAPGTVTGRARHGGT</sequence>
<dbReference type="EMBL" id="CADCWG010000083">
    <property type="protein sequence ID" value="CAA9546300.1"/>
    <property type="molecule type" value="Genomic_DNA"/>
</dbReference>
<feature type="region of interest" description="Disordered" evidence="1">
    <location>
        <begin position="88"/>
        <end position="108"/>
    </location>
</feature>
<proteinExistence type="predicted"/>
<feature type="region of interest" description="Disordered" evidence="1">
    <location>
        <begin position="1"/>
        <end position="37"/>
    </location>
</feature>
<accession>A0A6J4UCM1</accession>
<reference evidence="2" key="1">
    <citation type="submission" date="2020-02" db="EMBL/GenBank/DDBJ databases">
        <authorList>
            <person name="Meier V. D."/>
        </authorList>
    </citation>
    <scope>NUCLEOTIDE SEQUENCE</scope>
    <source>
        <strain evidence="2">AVDCRST_MAG49</strain>
    </source>
</reference>
<protein>
    <submittedName>
        <fullName evidence="2">Uncharacterized protein</fullName>
    </submittedName>
</protein>
<evidence type="ECO:0000256" key="1">
    <source>
        <dbReference type="SAM" id="MobiDB-lite"/>
    </source>
</evidence>